<evidence type="ECO:0000256" key="3">
    <source>
        <dbReference type="ARBA" id="ARBA00022691"/>
    </source>
</evidence>
<evidence type="ECO:0000313" key="9">
    <source>
        <dbReference type="Proteomes" id="UP000003781"/>
    </source>
</evidence>
<organism evidence="8 9">
    <name type="scientific">Crocosphaera chwakensis CCY0110</name>
    <dbReference type="NCBI Taxonomy" id="391612"/>
    <lineage>
        <taxon>Bacteria</taxon>
        <taxon>Bacillati</taxon>
        <taxon>Cyanobacteriota</taxon>
        <taxon>Cyanophyceae</taxon>
        <taxon>Oscillatoriophycideae</taxon>
        <taxon>Chroococcales</taxon>
        <taxon>Aphanothecaceae</taxon>
        <taxon>Crocosphaera</taxon>
        <taxon>Crocosphaera chwakensis</taxon>
    </lineage>
</organism>
<dbReference type="InterPro" id="IPR001525">
    <property type="entry name" value="C5_MeTfrase"/>
</dbReference>
<evidence type="ECO:0000256" key="1">
    <source>
        <dbReference type="ARBA" id="ARBA00022603"/>
    </source>
</evidence>
<dbReference type="AlphaFoldDB" id="A3IT85"/>
<dbReference type="GO" id="GO:0044027">
    <property type="term" value="P:negative regulation of gene expression via chromosomal CpG island methylation"/>
    <property type="evidence" value="ECO:0007669"/>
    <property type="project" value="TreeGrafter"/>
</dbReference>
<evidence type="ECO:0000256" key="4">
    <source>
        <dbReference type="ARBA" id="ARBA00022747"/>
    </source>
</evidence>
<dbReference type="PANTHER" id="PTHR10629:SF52">
    <property type="entry name" value="DNA (CYTOSINE-5)-METHYLTRANSFERASE 1"/>
    <property type="match status" value="1"/>
</dbReference>
<evidence type="ECO:0000256" key="6">
    <source>
        <dbReference type="RuleBase" id="RU000416"/>
    </source>
</evidence>
<dbReference type="REBASE" id="42363">
    <property type="entry name" value="M.CspCCYORF4076P"/>
</dbReference>
<evidence type="ECO:0000256" key="2">
    <source>
        <dbReference type="ARBA" id="ARBA00022679"/>
    </source>
</evidence>
<dbReference type="Proteomes" id="UP000003781">
    <property type="component" value="Unassembled WGS sequence"/>
</dbReference>
<dbReference type="PANTHER" id="PTHR10629">
    <property type="entry name" value="CYTOSINE-SPECIFIC METHYLTRANSFERASE"/>
    <property type="match status" value="1"/>
</dbReference>
<evidence type="ECO:0000313" key="8">
    <source>
        <dbReference type="EMBL" id="EAZ90270.1"/>
    </source>
</evidence>
<dbReference type="NCBIfam" id="TIGR00675">
    <property type="entry name" value="dcm"/>
    <property type="match status" value="1"/>
</dbReference>
<dbReference type="Gene3D" id="3.90.120.10">
    <property type="entry name" value="DNA Methylase, subunit A, domain 2"/>
    <property type="match status" value="1"/>
</dbReference>
<sequence length="346" mass="39516">MDLGFVNAGYKIIWANDIDSDACQTYKNNIGNHIVKSDIANINLKDIPKCDIIIGGFPCQDFSLIWKRKGLSTERGNLYKYFVKVVQDKNPKVFIAENVKGLMTANKGKAIMQIKEDFENCGLYGYDLDIDIYNFADYGVPQLRERVLIIGIRKDINFKYRKPFPTHKPDEYVTSEEALQGVKKIPYNNEHQNIKKKTIEMLKLIPEGENFTAIPRNSPYYVKGMISHVYRRLHRNRPSTTIIAAGGGGTWGYHYLEPRPLTNRERARLFGYPDDFIFYGSIASVRKQIGNSVPPPAIKIIADYLKEVFAYKVYETLSKNSISYQQLSLSLNLDNSQEVNGGSEKN</sequence>
<dbReference type="Pfam" id="PF00145">
    <property type="entry name" value="DNA_methylase"/>
    <property type="match status" value="1"/>
</dbReference>
<name>A3IT85_9CHRO</name>
<dbReference type="GO" id="GO:0009307">
    <property type="term" value="P:DNA restriction-modification system"/>
    <property type="evidence" value="ECO:0007669"/>
    <property type="project" value="UniProtKB-KW"/>
</dbReference>
<dbReference type="eggNOG" id="COG0270">
    <property type="taxonomic scope" value="Bacteria"/>
</dbReference>
<comment type="similarity">
    <text evidence="5 6">Belongs to the class I-like SAM-binding methyltransferase superfamily. C5-methyltransferase family.</text>
</comment>
<dbReference type="EMBL" id="AAXW01000027">
    <property type="protein sequence ID" value="EAZ90270.1"/>
    <property type="molecule type" value="Genomic_DNA"/>
</dbReference>
<gene>
    <name evidence="8" type="ORF">CY0110_04076</name>
</gene>
<proteinExistence type="inferred from homology"/>
<comment type="caution">
    <text evidence="8">The sequence shown here is derived from an EMBL/GenBank/DDBJ whole genome shotgun (WGS) entry which is preliminary data.</text>
</comment>
<dbReference type="PROSITE" id="PS51679">
    <property type="entry name" value="SAM_MT_C5"/>
    <property type="match status" value="1"/>
</dbReference>
<dbReference type="InterPro" id="IPR018117">
    <property type="entry name" value="C5_DNA_meth_AS"/>
</dbReference>
<dbReference type="InterPro" id="IPR050390">
    <property type="entry name" value="C5-Methyltransferase"/>
</dbReference>
<dbReference type="GO" id="GO:0003677">
    <property type="term" value="F:DNA binding"/>
    <property type="evidence" value="ECO:0007669"/>
    <property type="project" value="TreeGrafter"/>
</dbReference>
<dbReference type="GO" id="GO:0032259">
    <property type="term" value="P:methylation"/>
    <property type="evidence" value="ECO:0007669"/>
    <property type="project" value="UniProtKB-KW"/>
</dbReference>
<feature type="active site" evidence="5">
    <location>
        <position position="59"/>
    </location>
</feature>
<keyword evidence="9" id="KW-1185">Reference proteome</keyword>
<keyword evidence="3 5" id="KW-0949">S-adenosyl-L-methionine</keyword>
<comment type="catalytic activity">
    <reaction evidence="7">
        <text>a 2'-deoxycytidine in DNA + S-adenosyl-L-methionine = a 5-methyl-2'-deoxycytidine in DNA + S-adenosyl-L-homocysteine + H(+)</text>
        <dbReference type="Rhea" id="RHEA:13681"/>
        <dbReference type="Rhea" id="RHEA-COMP:11369"/>
        <dbReference type="Rhea" id="RHEA-COMP:11370"/>
        <dbReference type="ChEBI" id="CHEBI:15378"/>
        <dbReference type="ChEBI" id="CHEBI:57856"/>
        <dbReference type="ChEBI" id="CHEBI:59789"/>
        <dbReference type="ChEBI" id="CHEBI:85452"/>
        <dbReference type="ChEBI" id="CHEBI:85454"/>
        <dbReference type="EC" id="2.1.1.37"/>
    </reaction>
</comment>
<dbReference type="SUPFAM" id="SSF53335">
    <property type="entry name" value="S-adenosyl-L-methionine-dependent methyltransferases"/>
    <property type="match status" value="1"/>
</dbReference>
<protein>
    <recommendedName>
        <fullName evidence="7">Cytosine-specific methyltransferase</fullName>
        <ecNumber evidence="7">2.1.1.37</ecNumber>
    </recommendedName>
</protein>
<keyword evidence="1 5" id="KW-0489">Methyltransferase</keyword>
<dbReference type="PROSITE" id="PS00094">
    <property type="entry name" value="C5_MTASE_1"/>
    <property type="match status" value="1"/>
</dbReference>
<keyword evidence="2 5" id="KW-0808">Transferase</keyword>
<dbReference type="CDD" id="cd00315">
    <property type="entry name" value="Cyt_C5_DNA_methylase"/>
    <property type="match status" value="1"/>
</dbReference>
<keyword evidence="4" id="KW-0680">Restriction system</keyword>
<dbReference type="PRINTS" id="PR00105">
    <property type="entry name" value="C5METTRFRASE"/>
</dbReference>
<dbReference type="InterPro" id="IPR029063">
    <property type="entry name" value="SAM-dependent_MTases_sf"/>
</dbReference>
<evidence type="ECO:0000256" key="7">
    <source>
        <dbReference type="RuleBase" id="RU000417"/>
    </source>
</evidence>
<evidence type="ECO:0000256" key="5">
    <source>
        <dbReference type="PROSITE-ProRule" id="PRU01016"/>
    </source>
</evidence>
<dbReference type="GO" id="GO:0003886">
    <property type="term" value="F:DNA (cytosine-5-)-methyltransferase activity"/>
    <property type="evidence" value="ECO:0007669"/>
    <property type="project" value="UniProtKB-EC"/>
</dbReference>
<reference evidence="8 9" key="1">
    <citation type="submission" date="2007-03" db="EMBL/GenBank/DDBJ databases">
        <authorList>
            <person name="Stal L."/>
            <person name="Ferriera S."/>
            <person name="Johnson J."/>
            <person name="Kravitz S."/>
            <person name="Beeson K."/>
            <person name="Sutton G."/>
            <person name="Rogers Y.-H."/>
            <person name="Friedman R."/>
            <person name="Frazier M."/>
            <person name="Venter J.C."/>
        </authorList>
    </citation>
    <scope>NUCLEOTIDE SEQUENCE [LARGE SCALE GENOMIC DNA]</scope>
    <source>
        <strain evidence="8 9">CCY0110</strain>
    </source>
</reference>
<accession>A3IT85</accession>
<dbReference type="Gene3D" id="3.40.50.150">
    <property type="entry name" value="Vaccinia Virus protein VP39"/>
    <property type="match status" value="1"/>
</dbReference>
<dbReference type="EC" id="2.1.1.37" evidence="7"/>